<evidence type="ECO:0000256" key="5">
    <source>
        <dbReference type="ARBA" id="ARBA00022759"/>
    </source>
</evidence>
<evidence type="ECO:0000259" key="9">
    <source>
        <dbReference type="SMART" id="SM00477"/>
    </source>
</evidence>
<dbReference type="InterPro" id="IPR040255">
    <property type="entry name" value="Non-specific_endonuclease"/>
</dbReference>
<evidence type="ECO:0000256" key="1">
    <source>
        <dbReference type="ARBA" id="ARBA00001946"/>
    </source>
</evidence>
<dbReference type="InterPro" id="IPR044925">
    <property type="entry name" value="His-Me_finger_sf"/>
</dbReference>
<dbReference type="SMART" id="SM00892">
    <property type="entry name" value="Endonuclease_NS"/>
    <property type="match status" value="1"/>
</dbReference>
<keyword evidence="4 8" id="KW-0479">Metal-binding</keyword>
<accession>A0ABV8ULX7</accession>
<dbReference type="Pfam" id="PF01223">
    <property type="entry name" value="Endonuclease_NS"/>
    <property type="match status" value="1"/>
</dbReference>
<evidence type="ECO:0000256" key="8">
    <source>
        <dbReference type="RuleBase" id="RU366055"/>
    </source>
</evidence>
<dbReference type="InterPro" id="IPR020821">
    <property type="entry name" value="ENPP1-3/EXOG-like_nuc-like"/>
</dbReference>
<dbReference type="InterPro" id="IPR001604">
    <property type="entry name" value="Endo_G_ENPP1-like_dom"/>
</dbReference>
<keyword evidence="7" id="KW-0460">Magnesium</keyword>
<dbReference type="Gene3D" id="3.40.570.10">
    <property type="entry name" value="Extracellular Endonuclease, subunit A"/>
    <property type="match status" value="1"/>
</dbReference>
<evidence type="ECO:0000259" key="10">
    <source>
        <dbReference type="SMART" id="SM00892"/>
    </source>
</evidence>
<reference evidence="12" key="1">
    <citation type="journal article" date="2019" name="Int. J. Syst. Evol. Microbiol.">
        <title>The Global Catalogue of Microorganisms (GCM) 10K type strain sequencing project: providing services to taxonomists for standard genome sequencing and annotation.</title>
        <authorList>
            <consortium name="The Broad Institute Genomics Platform"/>
            <consortium name="The Broad Institute Genome Sequencing Center for Infectious Disease"/>
            <person name="Wu L."/>
            <person name="Ma J."/>
        </authorList>
    </citation>
    <scope>NUCLEOTIDE SEQUENCE [LARGE SCALE GENOMIC DNA]</scope>
    <source>
        <strain evidence="12">CECT 8472</strain>
    </source>
</reference>
<comment type="cofactor">
    <cofactor evidence="1 8">
        <name>Mg(2+)</name>
        <dbReference type="ChEBI" id="CHEBI:18420"/>
    </cofactor>
</comment>
<sequence length="262" mass="29258">MKIRISATVWFLCTALVIEISSVLIDSAEARDIHIAHCLAGCPESAADSNPLVVREIFTFSANDETKLADWVAYKVTPSTIGTSSSLNRSWKDDEFLDDPQVLERDDYKYAHREVGYDRGHLAPLAAFAGTVYWRATNIISNIAPQKSDMNQGAWRYLETAVRDAAYELGGVYVITGPLYEEPMPELPNADEVHEVPSAYWKVISTPNGRLSAFVMDQDIPRDADYCAYTVSLSEIEERTDLDLFPREPGWPKNSLDAQLGC</sequence>
<dbReference type="InterPro" id="IPR018524">
    <property type="entry name" value="DNA/RNA_endonuclease_AS"/>
</dbReference>
<dbReference type="SUPFAM" id="SSF54060">
    <property type="entry name" value="His-Me finger endonucleases"/>
    <property type="match status" value="1"/>
</dbReference>
<protein>
    <recommendedName>
        <fullName evidence="8">Endonuclease</fullName>
        <ecNumber evidence="8">3.1.30.-</ecNumber>
    </recommendedName>
</protein>
<dbReference type="PROSITE" id="PS01070">
    <property type="entry name" value="NUCLEASE_NON_SPEC"/>
    <property type="match status" value="1"/>
</dbReference>
<name>A0ABV8ULX7_9PROT</name>
<dbReference type="PANTHER" id="PTHR13966:SF5">
    <property type="entry name" value="ENDONUCLEASE G, MITOCHONDRIAL"/>
    <property type="match status" value="1"/>
</dbReference>
<dbReference type="PANTHER" id="PTHR13966">
    <property type="entry name" value="ENDONUCLEASE RELATED"/>
    <property type="match status" value="1"/>
</dbReference>
<evidence type="ECO:0000313" key="11">
    <source>
        <dbReference type="EMBL" id="MFC4352282.1"/>
    </source>
</evidence>
<comment type="similarity">
    <text evidence="2 8">Belongs to the DNA/RNA non-specific endonuclease family.</text>
</comment>
<organism evidence="11 12">
    <name type="scientific">Fodinicurvata halophila</name>
    <dbReference type="NCBI Taxonomy" id="1419723"/>
    <lineage>
        <taxon>Bacteria</taxon>
        <taxon>Pseudomonadati</taxon>
        <taxon>Pseudomonadota</taxon>
        <taxon>Alphaproteobacteria</taxon>
        <taxon>Rhodospirillales</taxon>
        <taxon>Rhodovibrionaceae</taxon>
        <taxon>Fodinicurvata</taxon>
    </lineage>
</organism>
<evidence type="ECO:0000256" key="2">
    <source>
        <dbReference type="ARBA" id="ARBA00010052"/>
    </source>
</evidence>
<evidence type="ECO:0000256" key="4">
    <source>
        <dbReference type="ARBA" id="ARBA00022723"/>
    </source>
</evidence>
<evidence type="ECO:0000313" key="12">
    <source>
        <dbReference type="Proteomes" id="UP001595799"/>
    </source>
</evidence>
<feature type="domain" description="ENPP1-3/EXOG-like endonuclease/phosphodiesterase" evidence="9">
    <location>
        <begin position="55"/>
        <end position="251"/>
    </location>
</feature>
<keyword evidence="6 8" id="KW-0378">Hydrolase</keyword>
<evidence type="ECO:0000256" key="7">
    <source>
        <dbReference type="ARBA" id="ARBA00022842"/>
    </source>
</evidence>
<dbReference type="SMART" id="SM00477">
    <property type="entry name" value="NUC"/>
    <property type="match status" value="1"/>
</dbReference>
<gene>
    <name evidence="11" type="ORF">ACFOW6_12100</name>
</gene>
<dbReference type="Proteomes" id="UP001595799">
    <property type="component" value="Unassembled WGS sequence"/>
</dbReference>
<dbReference type="EC" id="3.1.30.-" evidence="8"/>
<comment type="caution">
    <text evidence="11">The sequence shown here is derived from an EMBL/GenBank/DDBJ whole genome shotgun (WGS) entry which is preliminary data.</text>
</comment>
<feature type="domain" description="DNA/RNA non-specific endonuclease/pyrophosphatase/phosphodiesterase" evidence="10">
    <location>
        <begin position="54"/>
        <end position="248"/>
    </location>
</feature>
<keyword evidence="12" id="KW-1185">Reference proteome</keyword>
<dbReference type="EMBL" id="JBHSCW010000006">
    <property type="protein sequence ID" value="MFC4352282.1"/>
    <property type="molecule type" value="Genomic_DNA"/>
</dbReference>
<dbReference type="RefSeq" id="WP_382422630.1">
    <property type="nucleotide sequence ID" value="NZ_JBHSCW010000006.1"/>
</dbReference>
<dbReference type="InterPro" id="IPR044929">
    <property type="entry name" value="DNA/RNA_non-sp_Endonuclease_sf"/>
</dbReference>
<proteinExistence type="inferred from homology"/>
<evidence type="ECO:0000256" key="3">
    <source>
        <dbReference type="ARBA" id="ARBA00022722"/>
    </source>
</evidence>
<keyword evidence="5 8" id="KW-0255">Endonuclease</keyword>
<keyword evidence="3 8" id="KW-0540">Nuclease</keyword>
<dbReference type="GO" id="GO:0004519">
    <property type="term" value="F:endonuclease activity"/>
    <property type="evidence" value="ECO:0007669"/>
    <property type="project" value="UniProtKB-KW"/>
</dbReference>
<evidence type="ECO:0000256" key="6">
    <source>
        <dbReference type="ARBA" id="ARBA00022801"/>
    </source>
</evidence>